<name>A0ABS4PTP9_9PSEU</name>
<dbReference type="Proteomes" id="UP000741013">
    <property type="component" value="Unassembled WGS sequence"/>
</dbReference>
<keyword evidence="2" id="KW-1185">Reference proteome</keyword>
<accession>A0ABS4PTP9</accession>
<organism evidence="1 2">
    <name type="scientific">Amycolatopsis magusensis</name>
    <dbReference type="NCBI Taxonomy" id="882444"/>
    <lineage>
        <taxon>Bacteria</taxon>
        <taxon>Bacillati</taxon>
        <taxon>Actinomycetota</taxon>
        <taxon>Actinomycetes</taxon>
        <taxon>Pseudonocardiales</taxon>
        <taxon>Pseudonocardiaceae</taxon>
        <taxon>Amycolatopsis</taxon>
    </lineage>
</organism>
<gene>
    <name evidence="1" type="ORF">JOM49_004332</name>
</gene>
<dbReference type="EMBL" id="JAGGMS010000001">
    <property type="protein sequence ID" value="MBP2182806.1"/>
    <property type="molecule type" value="Genomic_DNA"/>
</dbReference>
<evidence type="ECO:0000313" key="1">
    <source>
        <dbReference type="EMBL" id="MBP2182806.1"/>
    </source>
</evidence>
<comment type="caution">
    <text evidence="1">The sequence shown here is derived from an EMBL/GenBank/DDBJ whole genome shotgun (WGS) entry which is preliminary data.</text>
</comment>
<proteinExistence type="predicted"/>
<reference evidence="1 2" key="1">
    <citation type="submission" date="2021-03" db="EMBL/GenBank/DDBJ databases">
        <title>Sequencing the genomes of 1000 actinobacteria strains.</title>
        <authorList>
            <person name="Klenk H.-P."/>
        </authorList>
    </citation>
    <scope>NUCLEOTIDE SEQUENCE [LARGE SCALE GENOMIC DNA]</scope>
    <source>
        <strain evidence="1 2">DSM 45510</strain>
    </source>
</reference>
<sequence>MSSITTGNRQAHWLAATVTTVAMCAVRPVLEPGG</sequence>
<evidence type="ECO:0000313" key="2">
    <source>
        <dbReference type="Proteomes" id="UP000741013"/>
    </source>
</evidence>
<protein>
    <submittedName>
        <fullName evidence="1">Uncharacterized protein</fullName>
    </submittedName>
</protein>